<evidence type="ECO:0000313" key="3">
    <source>
        <dbReference type="Proteomes" id="UP001153148"/>
    </source>
</evidence>
<accession>A0ABN7P3P4</accession>
<proteinExistence type="predicted"/>
<sequence length="144" mass="15162">MEEMSLTSFVSDVTIRARNHIGVAEEMAHLAPHGVPSNPIPRALSSSRLHELAGPESGYGATYQTSGGNLDIPGQTGGGAPTNPFLQNGGTGGFNYRHGGPQEPEEEIIRRNFQGMPTSAGRLADSGVKSRALWKAKRGRVPGA</sequence>
<dbReference type="EMBL" id="CAJPIN010011125">
    <property type="protein sequence ID" value="CAG2059986.1"/>
    <property type="molecule type" value="Genomic_DNA"/>
</dbReference>
<name>A0ABN7P3P4_TIMPD</name>
<comment type="caution">
    <text evidence="2">The sequence shown here is derived from an EMBL/GenBank/DDBJ whole genome shotgun (WGS) entry which is preliminary data.</text>
</comment>
<protein>
    <submittedName>
        <fullName evidence="2">Uncharacterized protein</fullName>
    </submittedName>
</protein>
<feature type="region of interest" description="Disordered" evidence="1">
    <location>
        <begin position="52"/>
        <end position="103"/>
    </location>
</feature>
<dbReference type="Proteomes" id="UP001153148">
    <property type="component" value="Unassembled WGS sequence"/>
</dbReference>
<evidence type="ECO:0000256" key="1">
    <source>
        <dbReference type="SAM" id="MobiDB-lite"/>
    </source>
</evidence>
<keyword evidence="3" id="KW-1185">Reference proteome</keyword>
<evidence type="ECO:0000313" key="2">
    <source>
        <dbReference type="EMBL" id="CAG2059986.1"/>
    </source>
</evidence>
<gene>
    <name evidence="2" type="ORF">TPAB3V08_LOCUS6944</name>
</gene>
<reference evidence="2" key="1">
    <citation type="submission" date="2021-03" db="EMBL/GenBank/DDBJ databases">
        <authorList>
            <person name="Tran Van P."/>
        </authorList>
    </citation>
    <scope>NUCLEOTIDE SEQUENCE</scope>
</reference>
<organism evidence="2 3">
    <name type="scientific">Timema podura</name>
    <name type="common">Walking stick</name>
    <dbReference type="NCBI Taxonomy" id="61482"/>
    <lineage>
        <taxon>Eukaryota</taxon>
        <taxon>Metazoa</taxon>
        <taxon>Ecdysozoa</taxon>
        <taxon>Arthropoda</taxon>
        <taxon>Hexapoda</taxon>
        <taxon>Insecta</taxon>
        <taxon>Pterygota</taxon>
        <taxon>Neoptera</taxon>
        <taxon>Polyneoptera</taxon>
        <taxon>Phasmatodea</taxon>
        <taxon>Timematodea</taxon>
        <taxon>Timematoidea</taxon>
        <taxon>Timematidae</taxon>
        <taxon>Timema</taxon>
    </lineage>
</organism>